<dbReference type="InterPro" id="IPR013783">
    <property type="entry name" value="Ig-like_fold"/>
</dbReference>
<name>A0A7E4VDG7_PANRE</name>
<organism evidence="9 10">
    <name type="scientific">Panagrellus redivivus</name>
    <name type="common">Microworm</name>
    <dbReference type="NCBI Taxonomy" id="6233"/>
    <lineage>
        <taxon>Eukaryota</taxon>
        <taxon>Metazoa</taxon>
        <taxon>Ecdysozoa</taxon>
        <taxon>Nematoda</taxon>
        <taxon>Chromadorea</taxon>
        <taxon>Rhabditida</taxon>
        <taxon>Tylenchina</taxon>
        <taxon>Panagrolaimomorpha</taxon>
        <taxon>Panagrolaimoidea</taxon>
        <taxon>Panagrolaimidae</taxon>
        <taxon>Panagrellus</taxon>
    </lineage>
</organism>
<dbReference type="Gene3D" id="3.80.10.10">
    <property type="entry name" value="Ribonuclease Inhibitor"/>
    <property type="match status" value="4"/>
</dbReference>
<keyword evidence="3" id="KW-0677">Repeat</keyword>
<dbReference type="PANTHER" id="PTHR24366:SF170">
    <property type="entry name" value="RE50361P"/>
    <property type="match status" value="1"/>
</dbReference>
<evidence type="ECO:0000256" key="6">
    <source>
        <dbReference type="SAM" id="Phobius"/>
    </source>
</evidence>
<dbReference type="SUPFAM" id="SSF52058">
    <property type="entry name" value="L domain-like"/>
    <property type="match status" value="2"/>
</dbReference>
<evidence type="ECO:0000313" key="9">
    <source>
        <dbReference type="Proteomes" id="UP000492821"/>
    </source>
</evidence>
<dbReference type="Proteomes" id="UP000492821">
    <property type="component" value="Unassembled WGS sequence"/>
</dbReference>
<dbReference type="AlphaFoldDB" id="A0A7E4VDG7"/>
<keyword evidence="6" id="KW-0812">Transmembrane</keyword>
<evidence type="ECO:0000256" key="1">
    <source>
        <dbReference type="ARBA" id="ARBA00022614"/>
    </source>
</evidence>
<keyword evidence="4" id="KW-1015">Disulfide bond</keyword>
<dbReference type="InterPro" id="IPR025875">
    <property type="entry name" value="Leu-rich_rpt_4"/>
</dbReference>
<evidence type="ECO:0000256" key="7">
    <source>
        <dbReference type="SAM" id="SignalP"/>
    </source>
</evidence>
<feature type="domain" description="Ig-like" evidence="8">
    <location>
        <begin position="729"/>
        <end position="801"/>
    </location>
</feature>
<dbReference type="SMART" id="SM00365">
    <property type="entry name" value="LRR_SD22"/>
    <property type="match status" value="6"/>
</dbReference>
<keyword evidence="5" id="KW-0393">Immunoglobulin domain</keyword>
<keyword evidence="9" id="KW-1185">Reference proteome</keyword>
<accession>A0A7E4VDG7</accession>
<reference evidence="10" key="2">
    <citation type="submission" date="2020-10" db="UniProtKB">
        <authorList>
            <consortium name="WormBaseParasite"/>
        </authorList>
    </citation>
    <scope>IDENTIFICATION</scope>
</reference>
<dbReference type="InterPro" id="IPR032675">
    <property type="entry name" value="LRR_dom_sf"/>
</dbReference>
<dbReference type="InterPro" id="IPR003599">
    <property type="entry name" value="Ig_sub"/>
</dbReference>
<keyword evidence="6" id="KW-0472">Membrane</keyword>
<dbReference type="SUPFAM" id="SSF48726">
    <property type="entry name" value="Immunoglobulin"/>
    <property type="match status" value="3"/>
</dbReference>
<dbReference type="InterPro" id="IPR001611">
    <property type="entry name" value="Leu-rich_rpt"/>
</dbReference>
<feature type="transmembrane region" description="Helical" evidence="6">
    <location>
        <begin position="875"/>
        <end position="900"/>
    </location>
</feature>
<dbReference type="InterPro" id="IPR000372">
    <property type="entry name" value="LRRNT"/>
</dbReference>
<dbReference type="InterPro" id="IPR003591">
    <property type="entry name" value="Leu-rich_rpt_typical-subtyp"/>
</dbReference>
<keyword evidence="2 7" id="KW-0732">Signal</keyword>
<sequence>MLKPKLAIFYLLILLVSLTEPYGYDYGCPEECTCFDDTVSCVRLNLSYPPRGVPSSTKVLLLSENSISDFPISLAAQLPNLTHLNLSNNHISSIPFELFSYIPKLKQLELRDNGLRSIPSGIHQLSMLERLDLRLNLISTITEEDLYGIAHVKYIDLGRNRIKQWPILTPSNFTSSRIIFMDLGNNDIEVLPVGAFRALQRLAFLRLHRNKLSRIENDSFGRAIMTLDLSRNRIEIINTLCFSTLYNLESLTLSRNLITSLQAGAFHGINNLKYLNLSHNRLTDIGDGLFGQGALIKLDLSSNDFTYVNDNMWSFVENLDWLSLARNRISELSSYAFRPLRSLTYLSLSHNLLSHIGRKTLVGLNTLVEIDLSHNELAVCIEDGTVLQNTSLKSLETLHFSANRVGSVPPHAFSGFPNLRHLDLSDNPISMIFKGAFDPLRLDTLKITTPMLICDCHLTWFSAWLKNSGLGSRDIVTLCEYPFNVRGKDIRSFETGQLKCLADSPQARITMSPLPLVDTQVGRDVRMFCKGYGAAPMHIKWKVIESERDRVLEDEEGTLRIVVNHTDDEGHRKNEFIFSELLLRNVSVSDQAEYQCIIKNSYGSAYSIKSQLLVKEPPRFTVKPPVNIAVLAGSTVTLPCEATGIPEPTISYQKDRHYDFPAWLEDRIHVADRVEGLHLLRVNREDEGTYECVASNEIGEAVAKSHIHVFDHGLTSTLYNATVQVKTPLVMFCRGSGSVPYEIRWYFNGTRVAPNNNLNIEVKGDNDEMLVVSETEYYHTGLYVCEMRVTKKNYLLQVQFSEITIAEYVEEEQFAYELHSTTVPSITDHKWPKDFKPVPDHPISVNPFDPDYGFFKIVITAFKREYNQWNYKMQIGFILLSVFLLIAIVTCCCCCLRIFYIYLFGRNLNTVNSVPLQRERESRAAYVQHAQGNYITRVHHYYEQTYTPSTNSSTCTTYATITPSSTHDAHRKTVFDSIRLE</sequence>
<dbReference type="InterPro" id="IPR007110">
    <property type="entry name" value="Ig-like_dom"/>
</dbReference>
<dbReference type="PROSITE" id="PS50835">
    <property type="entry name" value="IG_LIKE"/>
    <property type="match status" value="3"/>
</dbReference>
<dbReference type="FunFam" id="2.60.40.10:FF:000032">
    <property type="entry name" value="palladin isoform X1"/>
    <property type="match status" value="1"/>
</dbReference>
<evidence type="ECO:0000256" key="4">
    <source>
        <dbReference type="ARBA" id="ARBA00023157"/>
    </source>
</evidence>
<dbReference type="SMART" id="SM00408">
    <property type="entry name" value="IGc2"/>
    <property type="match status" value="3"/>
</dbReference>
<proteinExistence type="predicted"/>
<dbReference type="CDD" id="cd00096">
    <property type="entry name" value="Ig"/>
    <property type="match status" value="1"/>
</dbReference>
<dbReference type="WBParaSite" id="Pan_g19162.t1">
    <property type="protein sequence ID" value="Pan_g19162.t1"/>
    <property type="gene ID" value="Pan_g19162"/>
</dbReference>
<dbReference type="PANTHER" id="PTHR24366">
    <property type="entry name" value="IG(IMMUNOGLOBULIN) AND LRR(LEUCINE RICH REPEAT) DOMAINS"/>
    <property type="match status" value="1"/>
</dbReference>
<dbReference type="InterPro" id="IPR013098">
    <property type="entry name" value="Ig_I-set"/>
</dbReference>
<evidence type="ECO:0000256" key="5">
    <source>
        <dbReference type="ARBA" id="ARBA00023319"/>
    </source>
</evidence>
<feature type="chain" id="PRO_5028890645" evidence="7">
    <location>
        <begin position="22"/>
        <end position="981"/>
    </location>
</feature>
<dbReference type="SMART" id="SM00369">
    <property type="entry name" value="LRR_TYP"/>
    <property type="match status" value="11"/>
</dbReference>
<dbReference type="FunFam" id="3.80.10.10:FF:001164">
    <property type="entry name" value="GH01279p"/>
    <property type="match status" value="1"/>
</dbReference>
<keyword evidence="1" id="KW-0433">Leucine-rich repeat</keyword>
<dbReference type="Pfam" id="PF12799">
    <property type="entry name" value="LRR_4"/>
    <property type="match status" value="1"/>
</dbReference>
<feature type="domain" description="Ig-like" evidence="8">
    <location>
        <begin position="505"/>
        <end position="614"/>
    </location>
</feature>
<dbReference type="SMART" id="SM00013">
    <property type="entry name" value="LRRNT"/>
    <property type="match status" value="1"/>
</dbReference>
<protein>
    <submittedName>
        <fullName evidence="10">Ig-like domain-containing protein</fullName>
    </submittedName>
</protein>
<dbReference type="InterPro" id="IPR003598">
    <property type="entry name" value="Ig_sub2"/>
</dbReference>
<dbReference type="SMART" id="SM00409">
    <property type="entry name" value="IG"/>
    <property type="match status" value="3"/>
</dbReference>
<keyword evidence="6" id="KW-1133">Transmembrane helix</keyword>
<reference evidence="9" key="1">
    <citation type="journal article" date="2013" name="Genetics">
        <title>The draft genome and transcriptome of Panagrellus redivivus are shaped by the harsh demands of a free-living lifestyle.</title>
        <authorList>
            <person name="Srinivasan J."/>
            <person name="Dillman A.R."/>
            <person name="Macchietto M.G."/>
            <person name="Heikkinen L."/>
            <person name="Lakso M."/>
            <person name="Fracchia K.M."/>
            <person name="Antoshechkin I."/>
            <person name="Mortazavi A."/>
            <person name="Wong G."/>
            <person name="Sternberg P.W."/>
        </authorList>
    </citation>
    <scope>NUCLEOTIDE SEQUENCE [LARGE SCALE GENOMIC DNA]</scope>
    <source>
        <strain evidence="9">MT8872</strain>
    </source>
</reference>
<evidence type="ECO:0000256" key="3">
    <source>
        <dbReference type="ARBA" id="ARBA00022737"/>
    </source>
</evidence>
<dbReference type="Pfam" id="PF07679">
    <property type="entry name" value="I-set"/>
    <property type="match status" value="1"/>
</dbReference>
<dbReference type="Gene3D" id="2.60.40.10">
    <property type="entry name" value="Immunoglobulins"/>
    <property type="match status" value="3"/>
</dbReference>
<feature type="signal peptide" evidence="7">
    <location>
        <begin position="1"/>
        <end position="21"/>
    </location>
</feature>
<evidence type="ECO:0000259" key="8">
    <source>
        <dbReference type="PROSITE" id="PS50835"/>
    </source>
</evidence>
<dbReference type="InterPro" id="IPR036179">
    <property type="entry name" value="Ig-like_dom_sf"/>
</dbReference>
<dbReference type="Pfam" id="PF13855">
    <property type="entry name" value="LRR_8"/>
    <property type="match status" value="4"/>
</dbReference>
<evidence type="ECO:0000256" key="2">
    <source>
        <dbReference type="ARBA" id="ARBA00022729"/>
    </source>
</evidence>
<feature type="domain" description="Ig-like" evidence="8">
    <location>
        <begin position="618"/>
        <end position="708"/>
    </location>
</feature>
<dbReference type="PROSITE" id="PS51450">
    <property type="entry name" value="LRR"/>
    <property type="match status" value="6"/>
</dbReference>
<evidence type="ECO:0000313" key="10">
    <source>
        <dbReference type="WBParaSite" id="Pan_g19162.t1"/>
    </source>
</evidence>